<feature type="domain" description="Nitroreductase" evidence="2">
    <location>
        <begin position="119"/>
        <end position="304"/>
    </location>
</feature>
<keyword evidence="4" id="KW-1185">Reference proteome</keyword>
<dbReference type="PANTHER" id="PTHR23026:SF123">
    <property type="entry name" value="NAD(P)H NITROREDUCTASE RV3131-RELATED"/>
    <property type="match status" value="1"/>
</dbReference>
<dbReference type="PANTHER" id="PTHR23026">
    <property type="entry name" value="NADPH NITROREDUCTASE"/>
    <property type="match status" value="1"/>
</dbReference>
<dbReference type="InterPro" id="IPR050627">
    <property type="entry name" value="Nitroreductase/BluB"/>
</dbReference>
<dbReference type="InterPro" id="IPR029479">
    <property type="entry name" value="Nitroreductase"/>
</dbReference>
<feature type="region of interest" description="Disordered" evidence="1">
    <location>
        <begin position="192"/>
        <end position="213"/>
    </location>
</feature>
<dbReference type="Proteomes" id="UP000256485">
    <property type="component" value="Unassembled WGS sequence"/>
</dbReference>
<gene>
    <name evidence="3" type="ORF">DFJ64_3583</name>
</gene>
<dbReference type="InterPro" id="IPR000415">
    <property type="entry name" value="Nitroreductase-like"/>
</dbReference>
<dbReference type="Gene3D" id="3.40.109.10">
    <property type="entry name" value="NADH Oxidase"/>
    <property type="match status" value="1"/>
</dbReference>
<dbReference type="AlphaFoldDB" id="A0A3D9VBM2"/>
<proteinExistence type="predicted"/>
<sequence>MLDHELEAMEREILLEAAVLAPSMHNTQPWKFAFRDDTIEVHRDPLRQLGAEDPEGRMLCISVGAVVFNIRVAAASLGRATRTSVLPDPARPLLVAEVRVGEVGRELPDPAGLYPYLPRRRTSRQPFDEREIPSDVRSELAEAAAREGAVVEWVTEPARVRRLLGLAVDAEIAEADDPRRLVERMQWVGGDRERDGIPSDALGPRPAEGVGPVRDLAVEPSDRLRATAAFERHPQLVVVWTPDDDPPAWLAAGQAMQRVLLLATSRGLAASPLTQPLEHAELREAVRQDAERHGHPQLILRLGYGPPGPRTPRRAVEEFLLDDTAPGMGGD</sequence>
<evidence type="ECO:0000256" key="1">
    <source>
        <dbReference type="SAM" id="MobiDB-lite"/>
    </source>
</evidence>
<accession>A0A3D9VBM2</accession>
<dbReference type="SUPFAM" id="SSF55469">
    <property type="entry name" value="FMN-dependent nitroreductase-like"/>
    <property type="match status" value="2"/>
</dbReference>
<dbReference type="Gene3D" id="3.40.109.30">
    <property type="entry name" value="putative nitroreductase (tm1586), domain 2"/>
    <property type="match status" value="1"/>
</dbReference>
<evidence type="ECO:0000313" key="4">
    <source>
        <dbReference type="Proteomes" id="UP000256485"/>
    </source>
</evidence>
<protein>
    <submittedName>
        <fullName evidence="3">Nitroreductase family protein</fullName>
    </submittedName>
</protein>
<reference evidence="3 4" key="1">
    <citation type="submission" date="2018-08" db="EMBL/GenBank/DDBJ databases">
        <title>Sequencing the genomes of 1000 actinobacteria strains.</title>
        <authorList>
            <person name="Klenk H.-P."/>
        </authorList>
    </citation>
    <scope>NUCLEOTIDE SEQUENCE [LARGE SCALE GENOMIC DNA]</scope>
    <source>
        <strain evidence="3 4">DSM 22891</strain>
    </source>
</reference>
<dbReference type="EMBL" id="QTUC01000001">
    <property type="protein sequence ID" value="REF38113.1"/>
    <property type="molecule type" value="Genomic_DNA"/>
</dbReference>
<dbReference type="RefSeq" id="WP_115851461.1">
    <property type="nucleotide sequence ID" value="NZ_QTUC01000001.1"/>
</dbReference>
<evidence type="ECO:0000259" key="2">
    <source>
        <dbReference type="Pfam" id="PF00881"/>
    </source>
</evidence>
<evidence type="ECO:0000313" key="3">
    <source>
        <dbReference type="EMBL" id="REF38113.1"/>
    </source>
</evidence>
<dbReference type="OrthoDB" id="8156917at2"/>
<dbReference type="Pfam" id="PF00881">
    <property type="entry name" value="Nitroreductase"/>
    <property type="match status" value="1"/>
</dbReference>
<comment type="caution">
    <text evidence="3">The sequence shown here is derived from an EMBL/GenBank/DDBJ whole genome shotgun (WGS) entry which is preliminary data.</text>
</comment>
<organism evidence="3 4">
    <name type="scientific">Thermasporomyces composti</name>
    <dbReference type="NCBI Taxonomy" id="696763"/>
    <lineage>
        <taxon>Bacteria</taxon>
        <taxon>Bacillati</taxon>
        <taxon>Actinomycetota</taxon>
        <taxon>Actinomycetes</taxon>
        <taxon>Propionibacteriales</taxon>
        <taxon>Nocardioidaceae</taxon>
        <taxon>Thermasporomyces</taxon>
    </lineage>
</organism>
<dbReference type="NCBIfam" id="NF047509">
    <property type="entry name" value="Rv3131_FMN_oxido"/>
    <property type="match status" value="1"/>
</dbReference>
<name>A0A3D9VBM2_THECX</name>
<dbReference type="GO" id="GO:0016491">
    <property type="term" value="F:oxidoreductase activity"/>
    <property type="evidence" value="ECO:0007669"/>
    <property type="project" value="InterPro"/>
</dbReference>